<protein>
    <submittedName>
        <fullName evidence="1">Uncharacterized protein</fullName>
    </submittedName>
</protein>
<dbReference type="Proteomes" id="UP000516696">
    <property type="component" value="Chromosome"/>
</dbReference>
<dbReference type="AlphaFoldDB" id="A0AAE7MNT2"/>
<accession>A0AAE7MNT2</accession>
<sequence>MNIEKLMQITIKPGIHIFVKVENFEEYKKRKNDIILCSNEFVDVLDECTLRRSEIVAIEYFEKEIEHG</sequence>
<gene>
    <name evidence="1" type="ORF">EGM181_06225</name>
</gene>
<evidence type="ECO:0000313" key="1">
    <source>
        <dbReference type="EMBL" id="QOG26879.1"/>
    </source>
</evidence>
<name>A0AAE7MNT2_ENTGA</name>
<dbReference type="RefSeq" id="WP_113849967.1">
    <property type="nucleotide sequence ID" value="NZ_CP050485.1"/>
</dbReference>
<organism evidence="1 2">
    <name type="scientific">Enterococcus gallinarum</name>
    <dbReference type="NCBI Taxonomy" id="1353"/>
    <lineage>
        <taxon>Bacteria</taxon>
        <taxon>Bacillati</taxon>
        <taxon>Bacillota</taxon>
        <taxon>Bacilli</taxon>
        <taxon>Lactobacillales</taxon>
        <taxon>Enterococcaceae</taxon>
        <taxon>Enterococcus</taxon>
    </lineage>
</organism>
<proteinExistence type="predicted"/>
<reference evidence="1 2" key="1">
    <citation type="submission" date="2020-03" db="EMBL/GenBank/DDBJ databases">
        <title>Characterization of ganglioside-mimicking enterococci.</title>
        <authorList>
            <person name="Patry R.T."/>
            <person name="Nothaft H."/>
            <person name="Bridger R."/>
            <person name="Shajahan A."/>
            <person name="Huynh S."/>
            <person name="Sanchez S."/>
            <person name="Azadi P."/>
            <person name="Cooper K."/>
            <person name="Miller W.G."/>
            <person name="Parker C.T."/>
            <person name="Wells L."/>
            <person name="Szymanski C.M."/>
        </authorList>
    </citation>
    <scope>NUCLEOTIDE SEQUENCE [LARGE SCALE GENOMIC DNA]</scope>
    <source>
        <strain evidence="1 2">EGM181</strain>
    </source>
</reference>
<dbReference type="EMBL" id="CP050485">
    <property type="protein sequence ID" value="QOG26879.1"/>
    <property type="molecule type" value="Genomic_DNA"/>
</dbReference>
<evidence type="ECO:0000313" key="2">
    <source>
        <dbReference type="Proteomes" id="UP000516696"/>
    </source>
</evidence>